<protein>
    <recommendedName>
        <fullName evidence="4">O-antigen ligase domain-containing protein</fullName>
    </recommendedName>
</protein>
<dbReference type="Proteomes" id="UP000253647">
    <property type="component" value="Unassembled WGS sequence"/>
</dbReference>
<evidence type="ECO:0008006" key="4">
    <source>
        <dbReference type="Google" id="ProtNLM"/>
    </source>
</evidence>
<keyword evidence="1" id="KW-1133">Transmembrane helix</keyword>
<feature type="transmembrane region" description="Helical" evidence="1">
    <location>
        <begin position="224"/>
        <end position="253"/>
    </location>
</feature>
<feature type="transmembrane region" description="Helical" evidence="1">
    <location>
        <begin position="376"/>
        <end position="394"/>
    </location>
</feature>
<keyword evidence="1" id="KW-0472">Membrane</keyword>
<feature type="transmembrane region" description="Helical" evidence="1">
    <location>
        <begin position="292"/>
        <end position="313"/>
    </location>
</feature>
<gene>
    <name evidence="2" type="ORF">DET61_104296</name>
</gene>
<reference evidence="2 3" key="1">
    <citation type="submission" date="2018-07" db="EMBL/GenBank/DDBJ databases">
        <title>Freshwater and sediment microbial communities from various areas in North America, analyzing microbe dynamics in response to fracking.</title>
        <authorList>
            <person name="Lamendella R."/>
        </authorList>
    </citation>
    <scope>NUCLEOTIDE SEQUENCE [LARGE SCALE GENOMIC DNA]</scope>
    <source>
        <strain evidence="2 3">105B</strain>
    </source>
</reference>
<comment type="caution">
    <text evidence="2">The sequence shown here is derived from an EMBL/GenBank/DDBJ whole genome shotgun (WGS) entry which is preliminary data.</text>
</comment>
<accession>A0A368XVQ1</accession>
<feature type="transmembrane region" description="Helical" evidence="1">
    <location>
        <begin position="342"/>
        <end position="364"/>
    </location>
</feature>
<feature type="transmembrane region" description="Helical" evidence="1">
    <location>
        <begin position="400"/>
        <end position="417"/>
    </location>
</feature>
<sequence length="427" mass="48060">MRESLKAMVVPIARIQGKLVEYPVLARYFLGVMGFLYLIPVAFNGLPGYTTRWVGGFGVLLLPWLLRGRCWNGAFQWFFVLFLGLMLYLVALYGVTGSPDYRVFKDIALIGIQLFPGALLIAVVLSSLEEDYDFIMDILFWGMVFYGSTVVVGALWVDAREWFALFTVNHSNIADTSARARGLLNASGAGTSALIALAFFAGCLRFEQAKALREKLTRMAGMVILFSACLVAGRTGLILIAITVVGFGCRYLLNQKSAGIKVVLIGGAAGVFGLLVLNWIGLFNFRRLDDFYYLFSGQWDVGIWKAFSSFVLWPDSRSGAFWGDPSSYELNRIPSDLGYIRLLWAMGVFGSILYYVFILFLFLLAFKSASKDRHRIFISTLCLWLFFIHFKEPFLLDQRFLALAVLTFVIFTMRFGELSRPNESVER</sequence>
<feature type="transmembrane region" description="Helical" evidence="1">
    <location>
        <begin position="107"/>
        <end position="126"/>
    </location>
</feature>
<name>A0A368XVQ1_MARNT</name>
<proteinExistence type="predicted"/>
<feature type="transmembrane region" description="Helical" evidence="1">
    <location>
        <begin position="24"/>
        <end position="43"/>
    </location>
</feature>
<keyword evidence="1" id="KW-0812">Transmembrane</keyword>
<feature type="transmembrane region" description="Helical" evidence="1">
    <location>
        <begin position="78"/>
        <end position="95"/>
    </location>
</feature>
<evidence type="ECO:0000256" key="1">
    <source>
        <dbReference type="SAM" id="Phobius"/>
    </source>
</evidence>
<evidence type="ECO:0000313" key="3">
    <source>
        <dbReference type="Proteomes" id="UP000253647"/>
    </source>
</evidence>
<organism evidence="2 3">
    <name type="scientific">Marinobacter nauticus</name>
    <name type="common">Marinobacter hydrocarbonoclasticus</name>
    <name type="synonym">Marinobacter aquaeolei</name>
    <dbReference type="NCBI Taxonomy" id="2743"/>
    <lineage>
        <taxon>Bacteria</taxon>
        <taxon>Pseudomonadati</taxon>
        <taxon>Pseudomonadota</taxon>
        <taxon>Gammaproteobacteria</taxon>
        <taxon>Pseudomonadales</taxon>
        <taxon>Marinobacteraceae</taxon>
        <taxon>Marinobacter</taxon>
    </lineage>
</organism>
<dbReference type="RefSeq" id="WP_114434249.1">
    <property type="nucleotide sequence ID" value="NZ_CAXQQL010000023.1"/>
</dbReference>
<evidence type="ECO:0000313" key="2">
    <source>
        <dbReference type="EMBL" id="RCW71138.1"/>
    </source>
</evidence>
<feature type="transmembrane region" description="Helical" evidence="1">
    <location>
        <begin position="259"/>
        <end position="280"/>
    </location>
</feature>
<feature type="transmembrane region" description="Helical" evidence="1">
    <location>
        <begin position="49"/>
        <end position="66"/>
    </location>
</feature>
<dbReference type="AlphaFoldDB" id="A0A368XVQ1"/>
<feature type="transmembrane region" description="Helical" evidence="1">
    <location>
        <begin position="183"/>
        <end position="204"/>
    </location>
</feature>
<dbReference type="EMBL" id="QPJI01000004">
    <property type="protein sequence ID" value="RCW71138.1"/>
    <property type="molecule type" value="Genomic_DNA"/>
</dbReference>
<feature type="transmembrane region" description="Helical" evidence="1">
    <location>
        <begin position="138"/>
        <end position="157"/>
    </location>
</feature>